<keyword evidence="5 6" id="KW-0804">Transcription</keyword>
<keyword evidence="2 6" id="KW-0805">Transcription regulation</keyword>
<organism evidence="9">
    <name type="scientific">Bacteroides fragilis</name>
    <dbReference type="NCBI Taxonomy" id="817"/>
    <lineage>
        <taxon>Bacteria</taxon>
        <taxon>Pseudomonadati</taxon>
        <taxon>Bacteroidota</taxon>
        <taxon>Bacteroidia</taxon>
        <taxon>Bacteroidales</taxon>
        <taxon>Bacteroidaceae</taxon>
        <taxon>Bacteroides</taxon>
    </lineage>
</organism>
<dbReference type="EMBL" id="JMZZ02000151">
    <property type="protein sequence ID" value="KFX74315.1"/>
    <property type="molecule type" value="Genomic_DNA"/>
</dbReference>
<feature type="domain" description="RNA polymerase sigma-70 region 2" evidence="7">
    <location>
        <begin position="26"/>
        <end position="90"/>
    </location>
</feature>
<evidence type="ECO:0000256" key="3">
    <source>
        <dbReference type="ARBA" id="ARBA00023082"/>
    </source>
</evidence>
<dbReference type="PROSITE" id="PS01063">
    <property type="entry name" value="SIGMA70_ECF"/>
    <property type="match status" value="1"/>
</dbReference>
<dbReference type="InterPro" id="IPR013324">
    <property type="entry name" value="RNA_pol_sigma_r3/r4-like"/>
</dbReference>
<keyword evidence="4 6" id="KW-0238">DNA-binding</keyword>
<sequence length="183" mass="21218">MVQNEETQYIARILNGDTEAFSVFLDRYSRPLYVLIVQIVGCPEDAEELVQDVFLKAFRCLDSYKGECRFSTWLYRIAYNAAVSATRKKKQEFLYIEEGTINNVPDEKADEILCPTDDEERTAKLIQAIDLLNVEEKVLITLFYFEEKSIEEIGEVLKLSSGNVKVKLHRTRKKIYLLMNGDE</sequence>
<dbReference type="GO" id="GO:0006352">
    <property type="term" value="P:DNA-templated transcription initiation"/>
    <property type="evidence" value="ECO:0007669"/>
    <property type="project" value="InterPro"/>
</dbReference>
<dbReference type="AlphaFoldDB" id="A0A081UKH4"/>
<dbReference type="GeneID" id="99672703"/>
<dbReference type="InterPro" id="IPR007627">
    <property type="entry name" value="RNA_pol_sigma70_r2"/>
</dbReference>
<reference evidence="10" key="4">
    <citation type="submission" date="2022-12" db="EMBL/GenBank/DDBJ databases">
        <title>Development of a Multilocus Sequence Typing Scheme for Bacteroides fragilis Based on Whole Genome Sequencing Data and Clinical Application.</title>
        <authorList>
            <person name="Nielsen F.D."/>
            <person name="Justesen U.S."/>
        </authorList>
    </citation>
    <scope>NUCLEOTIDE SEQUENCE</scope>
    <source>
        <strain evidence="10">BF_BC_ODE_DK_2015_2</strain>
    </source>
</reference>
<dbReference type="EMBL" id="JAPUAC010000011">
    <property type="protein sequence ID" value="MCZ2655345.1"/>
    <property type="molecule type" value="Genomic_DNA"/>
</dbReference>
<dbReference type="PANTHER" id="PTHR43133:SF45">
    <property type="entry name" value="RNA POLYMERASE ECF-TYPE SIGMA FACTOR"/>
    <property type="match status" value="1"/>
</dbReference>
<dbReference type="SUPFAM" id="SSF88946">
    <property type="entry name" value="Sigma2 domain of RNA polymerase sigma factors"/>
    <property type="match status" value="1"/>
</dbReference>
<evidence type="ECO:0000313" key="11">
    <source>
        <dbReference type="EMBL" id="QCQ38431.1"/>
    </source>
</evidence>
<accession>A0A081UKH4</accession>
<dbReference type="Gene3D" id="1.10.10.10">
    <property type="entry name" value="Winged helix-like DNA-binding domain superfamily/Winged helix DNA-binding domain"/>
    <property type="match status" value="1"/>
</dbReference>
<dbReference type="InterPro" id="IPR014284">
    <property type="entry name" value="RNA_pol_sigma-70_dom"/>
</dbReference>
<evidence type="ECO:0000256" key="6">
    <source>
        <dbReference type="RuleBase" id="RU000716"/>
    </source>
</evidence>
<reference evidence="9" key="1">
    <citation type="book" date="2014" name="THE 24TH EUROPEAN CONGRESS OF CLINICAL MICROBIOLOGY AND INFECTIOUS DISEASES" publisher="ECCMID 2014" city="Barcelona, Spain">
        <title>Identification of resistance genes in three multidrug-resistant Bacteroides fragilis isolates by whole genome sequencing.</title>
        <editorList>
            <person name="Unknown"/>
            <person name="A."/>
        </editorList>
        <authorList>
            <person name="Sydenham T.V."/>
            <person name="Hasman H."/>
            <person name="Wang M."/>
            <person name="Soki J."/>
            <person name="Nagy E."/>
            <person name="Justesen U.S."/>
        </authorList>
    </citation>
    <scope>NUCLEOTIDE SEQUENCE</scope>
    <source>
        <strain evidence="9">DCMOUH0018B</strain>
    </source>
</reference>
<dbReference type="RefSeq" id="WP_005807811.1">
    <property type="nucleotide sequence ID" value="NZ_CABJEQ010000016.1"/>
</dbReference>
<evidence type="ECO:0000313" key="9">
    <source>
        <dbReference type="EMBL" id="KFX74315.1"/>
    </source>
</evidence>
<dbReference type="Gene3D" id="1.10.1740.10">
    <property type="match status" value="1"/>
</dbReference>
<dbReference type="Proteomes" id="UP000028294">
    <property type="component" value="Chromosome"/>
</dbReference>
<dbReference type="PATRIC" id="fig|817.52.peg.2219"/>
<evidence type="ECO:0000256" key="4">
    <source>
        <dbReference type="ARBA" id="ARBA00023125"/>
    </source>
</evidence>
<evidence type="ECO:0000259" key="7">
    <source>
        <dbReference type="Pfam" id="PF04542"/>
    </source>
</evidence>
<evidence type="ECO:0000256" key="5">
    <source>
        <dbReference type="ARBA" id="ARBA00023163"/>
    </source>
</evidence>
<dbReference type="InterPro" id="IPR036388">
    <property type="entry name" value="WH-like_DNA-bd_sf"/>
</dbReference>
<evidence type="ECO:0000313" key="10">
    <source>
        <dbReference type="EMBL" id="MCZ2655345.1"/>
    </source>
</evidence>
<dbReference type="InterPro" id="IPR000838">
    <property type="entry name" value="RNA_pol_sigma70_ECF_CS"/>
</dbReference>
<evidence type="ECO:0000259" key="8">
    <source>
        <dbReference type="Pfam" id="PF08281"/>
    </source>
</evidence>
<dbReference type="PANTHER" id="PTHR43133">
    <property type="entry name" value="RNA POLYMERASE ECF-TYPE SIGMA FACTO"/>
    <property type="match status" value="1"/>
</dbReference>
<dbReference type="Pfam" id="PF08281">
    <property type="entry name" value="Sigma70_r4_2"/>
    <property type="match status" value="1"/>
</dbReference>
<dbReference type="InterPro" id="IPR013325">
    <property type="entry name" value="RNA_pol_sigma_r2"/>
</dbReference>
<name>A0A081UKH4_BACFG</name>
<dbReference type="CDD" id="cd06171">
    <property type="entry name" value="Sigma70_r4"/>
    <property type="match status" value="1"/>
</dbReference>
<dbReference type="Proteomes" id="UP001075704">
    <property type="component" value="Unassembled WGS sequence"/>
</dbReference>
<dbReference type="EMBL" id="CP036553">
    <property type="protein sequence ID" value="QCQ38431.1"/>
    <property type="molecule type" value="Genomic_DNA"/>
</dbReference>
<keyword evidence="3 6" id="KW-0731">Sigma factor</keyword>
<reference evidence="11 12" key="3">
    <citation type="submission" date="2019-03" db="EMBL/GenBank/DDBJ databases">
        <title>Complete genome assembly of MDR B. fragilis.</title>
        <authorList>
            <person name="Sydenham T.V."/>
            <person name="Hasman H."/>
            <person name="Justesen U.S."/>
        </authorList>
    </citation>
    <scope>NUCLEOTIDE SEQUENCE [LARGE SCALE GENOMIC DNA]</scope>
    <source>
        <strain evidence="11 12">DCMOUH0067B</strain>
    </source>
</reference>
<evidence type="ECO:0000256" key="2">
    <source>
        <dbReference type="ARBA" id="ARBA00023015"/>
    </source>
</evidence>
<comment type="similarity">
    <text evidence="1 6">Belongs to the sigma-70 factor family. ECF subfamily.</text>
</comment>
<dbReference type="GO" id="GO:0016987">
    <property type="term" value="F:sigma factor activity"/>
    <property type="evidence" value="ECO:0007669"/>
    <property type="project" value="UniProtKB-KW"/>
</dbReference>
<evidence type="ECO:0000313" key="12">
    <source>
        <dbReference type="Proteomes" id="UP000028294"/>
    </source>
</evidence>
<protein>
    <recommendedName>
        <fullName evidence="6">RNA polymerase sigma factor</fullName>
    </recommendedName>
</protein>
<evidence type="ECO:0000256" key="1">
    <source>
        <dbReference type="ARBA" id="ARBA00010641"/>
    </source>
</evidence>
<dbReference type="Pfam" id="PF04542">
    <property type="entry name" value="Sigma70_r2"/>
    <property type="match status" value="1"/>
</dbReference>
<proteinExistence type="inferred from homology"/>
<dbReference type="InterPro" id="IPR013249">
    <property type="entry name" value="RNA_pol_sigma70_r4_t2"/>
</dbReference>
<dbReference type="NCBIfam" id="TIGR02937">
    <property type="entry name" value="sigma70-ECF"/>
    <property type="match status" value="1"/>
</dbReference>
<dbReference type="SUPFAM" id="SSF88659">
    <property type="entry name" value="Sigma3 and sigma4 domains of RNA polymerase sigma factors"/>
    <property type="match status" value="1"/>
</dbReference>
<dbReference type="InterPro" id="IPR039425">
    <property type="entry name" value="RNA_pol_sigma-70-like"/>
</dbReference>
<feature type="domain" description="RNA polymerase sigma factor 70 region 4 type 2" evidence="8">
    <location>
        <begin position="124"/>
        <end position="175"/>
    </location>
</feature>
<gene>
    <name evidence="9" type="ORF">EE52_0212785</name>
    <name evidence="11" type="ORF">IA74_021280</name>
    <name evidence="10" type="ORF">O1422_14345</name>
</gene>
<dbReference type="GO" id="GO:0003677">
    <property type="term" value="F:DNA binding"/>
    <property type="evidence" value="ECO:0007669"/>
    <property type="project" value="UniProtKB-KW"/>
</dbReference>
<reference evidence="9" key="2">
    <citation type="submission" date="2014-07" db="EMBL/GenBank/DDBJ databases">
        <title>Genetics and epidemiology of antimicrobial resistance in B. fragilis group.</title>
        <authorList>
            <person name="Sydenham T.V."/>
            <person name="Hasman H."/>
            <person name="Kemp M."/>
            <person name="Justesen U.S."/>
        </authorList>
    </citation>
    <scope>NUCLEOTIDE SEQUENCE [LARGE SCALE GENOMIC DNA]</scope>
    <source>
        <strain evidence="9">DCMOUH0018B</strain>
    </source>
</reference>